<dbReference type="Proteomes" id="UP000768471">
    <property type="component" value="Unassembled WGS sequence"/>
</dbReference>
<dbReference type="RefSeq" id="WP_197903984.1">
    <property type="nucleotide sequence ID" value="NZ_JACSGR010000008.1"/>
</dbReference>
<comment type="caution">
    <text evidence="1">The sequence shown here is derived from an EMBL/GenBank/DDBJ whole genome shotgun (WGS) entry which is preliminary data.</text>
</comment>
<sequence>MPALKRTLPILLAATYSDRNQWKRDLVRYGLNQNDKAFEAKLKTAMDTCFERFTKGQL</sequence>
<proteinExistence type="predicted"/>
<name>A0ABS0NCT5_9NEIS</name>
<gene>
    <name evidence="1" type="ORF">H9Q10_10755</name>
</gene>
<evidence type="ECO:0000313" key="1">
    <source>
        <dbReference type="EMBL" id="MBH5330143.1"/>
    </source>
</evidence>
<accession>A0ABS0NCT5</accession>
<protein>
    <submittedName>
        <fullName evidence="1">Uncharacterized protein</fullName>
    </submittedName>
</protein>
<keyword evidence="2" id="KW-1185">Reference proteome</keyword>
<dbReference type="EMBL" id="JACSGR010000008">
    <property type="protein sequence ID" value="MBH5330143.1"/>
    <property type="molecule type" value="Genomic_DNA"/>
</dbReference>
<organism evidence="1 2">
    <name type="scientific">Eikenella glucosivorans</name>
    <dbReference type="NCBI Taxonomy" id="2766967"/>
    <lineage>
        <taxon>Bacteria</taxon>
        <taxon>Pseudomonadati</taxon>
        <taxon>Pseudomonadota</taxon>
        <taxon>Betaproteobacteria</taxon>
        <taxon>Neisseriales</taxon>
        <taxon>Neisseriaceae</taxon>
        <taxon>Eikenella</taxon>
    </lineage>
</organism>
<reference evidence="1 2" key="1">
    <citation type="submission" date="2020-09" db="EMBL/GenBank/DDBJ databases">
        <title>Eikenella S3660 sp. nov., isolated from a throat swab.</title>
        <authorList>
            <person name="Buhl M."/>
        </authorList>
    </citation>
    <scope>NUCLEOTIDE SEQUENCE [LARGE SCALE GENOMIC DNA]</scope>
    <source>
        <strain evidence="1 2">S3360</strain>
    </source>
</reference>
<evidence type="ECO:0000313" key="2">
    <source>
        <dbReference type="Proteomes" id="UP000768471"/>
    </source>
</evidence>